<proteinExistence type="predicted"/>
<dbReference type="AlphaFoldDB" id="A0A1G4R1S9"/>
<evidence type="ECO:0000313" key="1">
    <source>
        <dbReference type="EMBL" id="SCW50816.1"/>
    </source>
</evidence>
<reference evidence="2" key="1">
    <citation type="submission" date="2016-10" db="EMBL/GenBank/DDBJ databases">
        <authorList>
            <person name="Varghese N."/>
            <person name="Submissions S."/>
        </authorList>
    </citation>
    <scope>NUCLEOTIDE SEQUENCE [LARGE SCALE GENOMIC DNA]</scope>
    <source>
        <strain evidence="2">CGMCC 1.8946</strain>
    </source>
</reference>
<sequence length="234" mass="26312">MQTIEIGILSEEEAAYREALDFICGLLQQGFPKGYELKLESKEKRYLPLKKLAKSGLHQFFANALRYPTLFPQLAAYAELAMEEFAWYQDVEPSEKSVMPGTYAVFGLGLSSDAYFPLLQRYMVLVDSEHQSMQDGYAEAFIEAHGLTPERMPVFVAILLGGSESAKPLKNLAINTPELGEALIQELETKEDYDREVVIYRIFGSTKKLAQAAKKESSPVKEQLERLLELTGEA</sequence>
<organism evidence="1 2">
    <name type="scientific">Paenibacillus tianmuensis</name>
    <dbReference type="NCBI Taxonomy" id="624147"/>
    <lineage>
        <taxon>Bacteria</taxon>
        <taxon>Bacillati</taxon>
        <taxon>Bacillota</taxon>
        <taxon>Bacilli</taxon>
        <taxon>Bacillales</taxon>
        <taxon>Paenibacillaceae</taxon>
        <taxon>Paenibacillus</taxon>
    </lineage>
</organism>
<protein>
    <submittedName>
        <fullName evidence="1">Uncharacterized protein</fullName>
    </submittedName>
</protein>
<dbReference type="InterPro" id="IPR046136">
    <property type="entry name" value="DUF6138"/>
</dbReference>
<dbReference type="Proteomes" id="UP000198601">
    <property type="component" value="Unassembled WGS sequence"/>
</dbReference>
<accession>A0A1G4R1S9</accession>
<evidence type="ECO:0000313" key="2">
    <source>
        <dbReference type="Proteomes" id="UP000198601"/>
    </source>
</evidence>
<gene>
    <name evidence="1" type="ORF">SAMN04487970_101146</name>
</gene>
<dbReference type="Pfam" id="PF19635">
    <property type="entry name" value="DUF6138"/>
    <property type="match status" value="1"/>
</dbReference>
<keyword evidence="2" id="KW-1185">Reference proteome</keyword>
<name>A0A1G4R1S9_9BACL</name>
<dbReference type="EMBL" id="FMTT01000011">
    <property type="protein sequence ID" value="SCW50816.1"/>
    <property type="molecule type" value="Genomic_DNA"/>
</dbReference>
<dbReference type="STRING" id="624147.SAMN04487970_101146"/>